<dbReference type="RefSeq" id="WP_167395273.1">
    <property type="nucleotide sequence ID" value="NZ_JAFFQH010000170.1"/>
</dbReference>
<reference evidence="1" key="1">
    <citation type="submission" date="2021-02" db="EMBL/GenBank/DDBJ databases">
        <title>Copper resistance gene diversity in local Xanthomonas species at agrochemical polluted sites in Trinidad, Trinidad and Tobago.</title>
        <authorList>
            <person name="Ramnarine S.D.B.J."/>
            <person name="Ramsubhag A."/>
            <person name="Jayaraman J."/>
        </authorList>
    </citation>
    <scope>NUCLEOTIDE SEQUENCE</scope>
    <source>
        <strain evidence="1">CaNP6A</strain>
    </source>
</reference>
<keyword evidence="2" id="KW-1185">Reference proteome</keyword>
<evidence type="ECO:0000313" key="1">
    <source>
        <dbReference type="EMBL" id="MCD0265996.1"/>
    </source>
</evidence>
<dbReference type="Proteomes" id="UP001430396">
    <property type="component" value="Unassembled WGS sequence"/>
</dbReference>
<organism evidence="1 2">
    <name type="scientific">Xanthomonas melonis</name>
    <dbReference type="NCBI Taxonomy" id="56456"/>
    <lineage>
        <taxon>Bacteria</taxon>
        <taxon>Pseudomonadati</taxon>
        <taxon>Pseudomonadota</taxon>
        <taxon>Gammaproteobacteria</taxon>
        <taxon>Lysobacterales</taxon>
        <taxon>Lysobacteraceae</taxon>
        <taxon>Xanthomonas</taxon>
    </lineage>
</organism>
<evidence type="ECO:0000313" key="2">
    <source>
        <dbReference type="Proteomes" id="UP001430396"/>
    </source>
</evidence>
<accession>A0ABS8NSE7</accession>
<gene>
    <name evidence="1" type="ORF">JWH11_06015</name>
</gene>
<proteinExistence type="predicted"/>
<protein>
    <recommendedName>
        <fullName evidence="3">Benenodin family lasso peptide</fullName>
    </recommendedName>
</protein>
<comment type="caution">
    <text evidence="1">The sequence shown here is derived from an EMBL/GenBank/DDBJ whole genome shotgun (WGS) entry which is preliminary data.</text>
</comment>
<sequence length="51" mass="5465">MNELIELGLVEDSIQQDQDGGGLIELGTVVSETRAHSHGTLWDGIFPTTSP</sequence>
<evidence type="ECO:0008006" key="3">
    <source>
        <dbReference type="Google" id="ProtNLM"/>
    </source>
</evidence>
<name>A0ABS8NSE7_9XANT</name>
<dbReference type="EMBL" id="JAFFQI010000184">
    <property type="protein sequence ID" value="MCD0265996.1"/>
    <property type="molecule type" value="Genomic_DNA"/>
</dbReference>